<dbReference type="PROSITE" id="PS51186">
    <property type="entry name" value="GNAT"/>
    <property type="match status" value="1"/>
</dbReference>
<gene>
    <name evidence="2" type="ORF">H9660_08175</name>
</gene>
<dbReference type="EMBL" id="JACSQZ010000024">
    <property type="protein sequence ID" value="MBD7915125.1"/>
    <property type="molecule type" value="Genomic_DNA"/>
</dbReference>
<dbReference type="PANTHER" id="PTHR43072">
    <property type="entry name" value="N-ACETYLTRANSFERASE"/>
    <property type="match status" value="1"/>
</dbReference>
<evidence type="ECO:0000313" key="2">
    <source>
        <dbReference type="EMBL" id="MBD7915125.1"/>
    </source>
</evidence>
<dbReference type="Proteomes" id="UP000640335">
    <property type="component" value="Unassembled WGS sequence"/>
</dbReference>
<evidence type="ECO:0000313" key="3">
    <source>
        <dbReference type="Proteomes" id="UP000640335"/>
    </source>
</evidence>
<dbReference type="InterPro" id="IPR016181">
    <property type="entry name" value="Acyl_CoA_acyltransferase"/>
</dbReference>
<organism evidence="2 3">
    <name type="scientific">Clostridium gallinarum</name>
    <dbReference type="NCBI Taxonomy" id="2762246"/>
    <lineage>
        <taxon>Bacteria</taxon>
        <taxon>Bacillati</taxon>
        <taxon>Bacillota</taxon>
        <taxon>Clostridia</taxon>
        <taxon>Eubacteriales</taxon>
        <taxon>Clostridiaceae</taxon>
        <taxon>Clostridium</taxon>
    </lineage>
</organism>
<reference evidence="2 3" key="1">
    <citation type="submission" date="2020-08" db="EMBL/GenBank/DDBJ databases">
        <title>A Genomic Blueprint of the Chicken Gut Microbiome.</title>
        <authorList>
            <person name="Gilroy R."/>
            <person name="Ravi A."/>
            <person name="Getino M."/>
            <person name="Pursley I."/>
            <person name="Horton D.L."/>
            <person name="Alikhan N.-F."/>
            <person name="Baker D."/>
            <person name="Gharbi K."/>
            <person name="Hall N."/>
            <person name="Watson M."/>
            <person name="Adriaenssens E.M."/>
            <person name="Foster-Nyarko E."/>
            <person name="Jarju S."/>
            <person name="Secka A."/>
            <person name="Antonio M."/>
            <person name="Oren A."/>
            <person name="Chaudhuri R."/>
            <person name="La Ragione R.M."/>
            <person name="Hildebrand F."/>
            <person name="Pallen M.J."/>
        </authorList>
    </citation>
    <scope>NUCLEOTIDE SEQUENCE [LARGE SCALE GENOMIC DNA]</scope>
    <source>
        <strain evidence="2 3">Sa3CUN1</strain>
    </source>
</reference>
<evidence type="ECO:0000259" key="1">
    <source>
        <dbReference type="PROSITE" id="PS51186"/>
    </source>
</evidence>
<comment type="caution">
    <text evidence="2">The sequence shown here is derived from an EMBL/GenBank/DDBJ whole genome shotgun (WGS) entry which is preliminary data.</text>
</comment>
<feature type="domain" description="N-acetyltransferase" evidence="1">
    <location>
        <begin position="1"/>
        <end position="165"/>
    </location>
</feature>
<accession>A0ABR8Q3W7</accession>
<dbReference type="InterPro" id="IPR000182">
    <property type="entry name" value="GNAT_dom"/>
</dbReference>
<keyword evidence="3" id="KW-1185">Reference proteome</keyword>
<sequence>MIRLATINDSKSLLKIYSQYIDTAITFEFNLPTEEEFEKRIFDITKDYPYLVYEESGEILGYAYANRQRDREAYKWNAELSIYLDKSCTSKGLGKKLYCLLIEILKLQGIKTVYGAVTIPNKKSEGLHLGLGFKSLGVFHKTGYKNNKWHDVEWFEKQIMEYTMNPEPFISISKVNKEKIQEIIK</sequence>
<dbReference type="Pfam" id="PF13420">
    <property type="entry name" value="Acetyltransf_4"/>
    <property type="match status" value="1"/>
</dbReference>
<dbReference type="PANTHER" id="PTHR43072:SF8">
    <property type="entry name" value="ACYLTRANSFERASE FABY-RELATED"/>
    <property type="match status" value="1"/>
</dbReference>
<name>A0ABR8Q3W7_9CLOT</name>
<dbReference type="CDD" id="cd04301">
    <property type="entry name" value="NAT_SF"/>
    <property type="match status" value="1"/>
</dbReference>
<dbReference type="SUPFAM" id="SSF55729">
    <property type="entry name" value="Acyl-CoA N-acyltransferases (Nat)"/>
    <property type="match status" value="1"/>
</dbReference>
<proteinExistence type="predicted"/>
<dbReference type="RefSeq" id="WP_191749886.1">
    <property type="nucleotide sequence ID" value="NZ_JACSQZ010000024.1"/>
</dbReference>
<dbReference type="Gene3D" id="3.40.630.30">
    <property type="match status" value="1"/>
</dbReference>
<protein>
    <submittedName>
        <fullName evidence="2">N-acetyltransferase</fullName>
    </submittedName>
</protein>